<reference evidence="1 2" key="1">
    <citation type="submission" date="2020-08" db="EMBL/GenBank/DDBJ databases">
        <title>Bridging the membrane lipid divide: bacteria of the FCB group superphylum have the potential to synthesize archaeal ether lipids.</title>
        <authorList>
            <person name="Villanueva L."/>
            <person name="Von Meijenfeldt F.A.B."/>
            <person name="Westbye A.B."/>
            <person name="Yadav S."/>
            <person name="Hopmans E.C."/>
            <person name="Dutilh B.E."/>
            <person name="Sinninghe Damste J.S."/>
        </authorList>
    </citation>
    <scope>NUCLEOTIDE SEQUENCE [LARGE SCALE GENOMIC DNA]</scope>
    <source>
        <strain evidence="1">NIOZ-UU30</strain>
    </source>
</reference>
<organism evidence="1 2">
    <name type="scientific">Candidatus Desulfatibia profunda</name>
    <dbReference type="NCBI Taxonomy" id="2841695"/>
    <lineage>
        <taxon>Bacteria</taxon>
        <taxon>Pseudomonadati</taxon>
        <taxon>Thermodesulfobacteriota</taxon>
        <taxon>Desulfobacteria</taxon>
        <taxon>Desulfobacterales</taxon>
        <taxon>Desulfobacterales incertae sedis</taxon>
        <taxon>Candidatus Desulfatibia</taxon>
    </lineage>
</organism>
<evidence type="ECO:0000313" key="1">
    <source>
        <dbReference type="EMBL" id="MBC8362710.1"/>
    </source>
</evidence>
<dbReference type="SUPFAM" id="SSF109604">
    <property type="entry name" value="HD-domain/PDEase-like"/>
    <property type="match status" value="1"/>
</dbReference>
<evidence type="ECO:0000313" key="2">
    <source>
        <dbReference type="Proteomes" id="UP000603434"/>
    </source>
</evidence>
<proteinExistence type="predicted"/>
<evidence type="ECO:0008006" key="3">
    <source>
        <dbReference type="Google" id="ProtNLM"/>
    </source>
</evidence>
<dbReference type="AlphaFoldDB" id="A0A8J6NU41"/>
<protein>
    <recommendedName>
        <fullName evidence="3">HD/PDEase domain-containing protein</fullName>
    </recommendedName>
</protein>
<dbReference type="Gene3D" id="1.10.3210.10">
    <property type="entry name" value="Hypothetical protein af1432"/>
    <property type="match status" value="1"/>
</dbReference>
<gene>
    <name evidence="1" type="ORF">H8E23_15100</name>
</gene>
<name>A0A8J6NU41_9BACT</name>
<accession>A0A8J6NU41</accession>
<sequence length="307" mass="35152">MKKEGIKLYDLINLANPQHVFNELKYIVSLVVNDFDYSLLEQIYADIEMLFRGDFPGYRASNTKYHDLEHTSSVALTVARLIHGGFVEGHLFPAKNILLGLIGALFHDIGFIQSDSDVNGSGAKYTVGHEQRSIDFIKSYLSRKAFSAEDIQDCTHIIMCTVLDLAIKEISFRSNDIKVLGQIVGSADLLAQMADREYLEKLFMLFKEFEEAGLPGYGSELELLKKTEDFYKYVALQRLSEDFAGVSAFIRLHFKDRWDLDRDLYQEAIVANIEYLKTVVEKCDDLYSCYLQHLRRGGLTEKLRKKN</sequence>
<dbReference type="Proteomes" id="UP000603434">
    <property type="component" value="Unassembled WGS sequence"/>
</dbReference>
<comment type="caution">
    <text evidence="1">The sequence shown here is derived from an EMBL/GenBank/DDBJ whole genome shotgun (WGS) entry which is preliminary data.</text>
</comment>
<dbReference type="EMBL" id="JACNJH010000212">
    <property type="protein sequence ID" value="MBC8362710.1"/>
    <property type="molecule type" value="Genomic_DNA"/>
</dbReference>